<dbReference type="RefSeq" id="WP_010622375.1">
    <property type="nucleotide sequence ID" value="NZ_AZGF01000007.1"/>
</dbReference>
<gene>
    <name evidence="1" type="ORF">FD16_GL002256</name>
</gene>
<sequence>MSEQLTQEQVKKLSEAKVLIEKQKWNNASSLLESLYEECMQDDINFLLVESLYMDHQYKSAYDYAIDNMTQYLNSLKLYKLMVNVCLESRHVIKAHQFSLMTDQIEWRKSANTVIEKYENDISENLSKTNQEIFRQFYHLGDEVFIEQKRRVEMAEQLPLPQYLTGVKFLLRDPFTHPLIRSSLLQSLLELNETGPIKFYWIDNKEHTVNLSVLDRLEDQNFYKKVMNYLDEKVGNSDPLAFSMISSEFKLGMMISYPLSQSIMPNYHDWIDVMIQKYHGDVIDSKYHSVEEWQKKINEIIENLVS</sequence>
<accession>A0A0R1WAI5</accession>
<keyword evidence="2" id="KW-1185">Reference proteome</keyword>
<protein>
    <recommendedName>
        <fullName evidence="3">TPR repeat-containing protein</fullName>
    </recommendedName>
</protein>
<evidence type="ECO:0008006" key="3">
    <source>
        <dbReference type="Google" id="ProtNLM"/>
    </source>
</evidence>
<dbReference type="AlphaFoldDB" id="A0A0R1WAI5"/>
<organism evidence="1 2">
    <name type="scientific">Paucilactobacillus suebicus DSM 5007 = KCTC 3549</name>
    <dbReference type="NCBI Taxonomy" id="1423807"/>
    <lineage>
        <taxon>Bacteria</taxon>
        <taxon>Bacillati</taxon>
        <taxon>Bacillota</taxon>
        <taxon>Bacilli</taxon>
        <taxon>Lactobacillales</taxon>
        <taxon>Lactobacillaceae</taxon>
        <taxon>Paucilactobacillus</taxon>
    </lineage>
</organism>
<dbReference type="EMBL" id="AZGF01000007">
    <property type="protein sequence ID" value="KRM12505.1"/>
    <property type="molecule type" value="Genomic_DNA"/>
</dbReference>
<reference evidence="1 2" key="1">
    <citation type="journal article" date="2015" name="Genome Announc.">
        <title>Expanding the biotechnology potential of lactobacilli through comparative genomics of 213 strains and associated genera.</title>
        <authorList>
            <person name="Sun Z."/>
            <person name="Harris H.M."/>
            <person name="McCann A."/>
            <person name="Guo C."/>
            <person name="Argimon S."/>
            <person name="Zhang W."/>
            <person name="Yang X."/>
            <person name="Jeffery I.B."/>
            <person name="Cooney J.C."/>
            <person name="Kagawa T.F."/>
            <person name="Liu W."/>
            <person name="Song Y."/>
            <person name="Salvetti E."/>
            <person name="Wrobel A."/>
            <person name="Rasinkangas P."/>
            <person name="Parkhill J."/>
            <person name="Rea M.C."/>
            <person name="O'Sullivan O."/>
            <person name="Ritari J."/>
            <person name="Douillard F.P."/>
            <person name="Paul Ross R."/>
            <person name="Yang R."/>
            <person name="Briner A.E."/>
            <person name="Felis G.E."/>
            <person name="de Vos W.M."/>
            <person name="Barrangou R."/>
            <person name="Klaenhammer T.R."/>
            <person name="Caufield P.W."/>
            <person name="Cui Y."/>
            <person name="Zhang H."/>
            <person name="O'Toole P.W."/>
        </authorList>
    </citation>
    <scope>NUCLEOTIDE SEQUENCE [LARGE SCALE GENOMIC DNA]</scope>
    <source>
        <strain evidence="1 2">DSM 5007</strain>
    </source>
</reference>
<dbReference type="eggNOG" id="COG0457">
    <property type="taxonomic scope" value="Bacteria"/>
</dbReference>
<proteinExistence type="predicted"/>
<dbReference type="STRING" id="1423807.FD16_GL002256"/>
<dbReference type="Proteomes" id="UP000051820">
    <property type="component" value="Unassembled WGS sequence"/>
</dbReference>
<name>A0A0R1WAI5_9LACO</name>
<comment type="caution">
    <text evidence="1">The sequence shown here is derived from an EMBL/GenBank/DDBJ whole genome shotgun (WGS) entry which is preliminary data.</text>
</comment>
<dbReference type="OrthoDB" id="1655898at2"/>
<evidence type="ECO:0000313" key="2">
    <source>
        <dbReference type="Proteomes" id="UP000051820"/>
    </source>
</evidence>
<evidence type="ECO:0000313" key="1">
    <source>
        <dbReference type="EMBL" id="KRM12505.1"/>
    </source>
</evidence>
<dbReference type="PATRIC" id="fig|1423807.3.peg.2322"/>